<reference evidence="3" key="1">
    <citation type="submission" date="2022-11" db="EMBL/GenBank/DDBJ databases">
        <authorList>
            <person name="Kikuchi T."/>
        </authorList>
    </citation>
    <scope>NUCLEOTIDE SEQUENCE</scope>
    <source>
        <strain evidence="3">PS1010</strain>
    </source>
</reference>
<sequence length="153" mass="17227">MQLKLLIPIISLLIVSSLSVNNTEFRLRKGNETNEGVFVLPTSSSDEADESLLPHRTENELRIIKATEGLRNFLGRNPILTVIFLGFLTGVLMVIAVFLLRAWCSKRRFRAKMLIADDLYDTTICSQKYAEKTVLPNNHEVTMQLISAESSMA</sequence>
<accession>A0A9P1MXI9</accession>
<evidence type="ECO:0000256" key="2">
    <source>
        <dbReference type="SAM" id="SignalP"/>
    </source>
</evidence>
<evidence type="ECO:0000313" key="3">
    <source>
        <dbReference type="EMBL" id="CAI5439644.1"/>
    </source>
</evidence>
<comment type="caution">
    <text evidence="3">The sequence shown here is derived from an EMBL/GenBank/DDBJ whole genome shotgun (WGS) entry which is preliminary data.</text>
</comment>
<dbReference type="AlphaFoldDB" id="A0A9P1MXI9"/>
<protein>
    <submittedName>
        <fullName evidence="3">Uncharacterized protein</fullName>
    </submittedName>
</protein>
<feature type="chain" id="PRO_5040474735" evidence="2">
    <location>
        <begin position="20"/>
        <end position="153"/>
    </location>
</feature>
<keyword evidence="1" id="KW-0472">Membrane</keyword>
<dbReference type="Proteomes" id="UP001152747">
    <property type="component" value="Unassembled WGS sequence"/>
</dbReference>
<feature type="signal peptide" evidence="2">
    <location>
        <begin position="1"/>
        <end position="19"/>
    </location>
</feature>
<proteinExistence type="predicted"/>
<name>A0A9P1MXI9_9PELO</name>
<keyword evidence="1" id="KW-0812">Transmembrane</keyword>
<dbReference type="OrthoDB" id="5877695at2759"/>
<keyword evidence="1" id="KW-1133">Transmembrane helix</keyword>
<evidence type="ECO:0000313" key="4">
    <source>
        <dbReference type="Proteomes" id="UP001152747"/>
    </source>
</evidence>
<gene>
    <name evidence="3" type="ORF">CAMP_LOCUS2281</name>
</gene>
<keyword evidence="4" id="KW-1185">Reference proteome</keyword>
<dbReference type="EMBL" id="CANHGI010000001">
    <property type="protein sequence ID" value="CAI5439644.1"/>
    <property type="molecule type" value="Genomic_DNA"/>
</dbReference>
<keyword evidence="2" id="KW-0732">Signal</keyword>
<feature type="transmembrane region" description="Helical" evidence="1">
    <location>
        <begin position="79"/>
        <end position="103"/>
    </location>
</feature>
<evidence type="ECO:0000256" key="1">
    <source>
        <dbReference type="SAM" id="Phobius"/>
    </source>
</evidence>
<organism evidence="3 4">
    <name type="scientific">Caenorhabditis angaria</name>
    <dbReference type="NCBI Taxonomy" id="860376"/>
    <lineage>
        <taxon>Eukaryota</taxon>
        <taxon>Metazoa</taxon>
        <taxon>Ecdysozoa</taxon>
        <taxon>Nematoda</taxon>
        <taxon>Chromadorea</taxon>
        <taxon>Rhabditida</taxon>
        <taxon>Rhabditina</taxon>
        <taxon>Rhabditomorpha</taxon>
        <taxon>Rhabditoidea</taxon>
        <taxon>Rhabditidae</taxon>
        <taxon>Peloderinae</taxon>
        <taxon>Caenorhabditis</taxon>
    </lineage>
</organism>